<reference evidence="1 2" key="1">
    <citation type="journal article" date="2014" name="Genome Announc.">
        <title>Draft Genome Sequence of the Haloacid-Degrading Burkholderia caribensis Strain MBA4.</title>
        <authorList>
            <person name="Pan Y."/>
            <person name="Kong K.F."/>
            <person name="Tsang J.S."/>
        </authorList>
    </citation>
    <scope>NUCLEOTIDE SEQUENCE [LARGE SCALE GENOMIC DNA]</scope>
    <source>
        <strain evidence="1 2">MBA4</strain>
        <plasmid evidence="2">Plasmid</plasmid>
    </source>
</reference>
<dbReference type="RefSeq" id="WP_035994434.1">
    <property type="nucleotide sequence ID" value="NZ_CP012748.1"/>
</dbReference>
<keyword evidence="1" id="KW-0614">Plasmid</keyword>
<gene>
    <name evidence="1" type="ORF">K788_00007155</name>
</gene>
<accession>A0A0N7JVW0</accession>
<organism evidence="1 2">
    <name type="scientific">Paraburkholderia caribensis MBA4</name>
    <dbReference type="NCBI Taxonomy" id="1323664"/>
    <lineage>
        <taxon>Bacteria</taxon>
        <taxon>Pseudomonadati</taxon>
        <taxon>Pseudomonadota</taxon>
        <taxon>Betaproteobacteria</taxon>
        <taxon>Burkholderiales</taxon>
        <taxon>Burkholderiaceae</taxon>
        <taxon>Paraburkholderia</taxon>
    </lineage>
</organism>
<protein>
    <submittedName>
        <fullName evidence="1">Uncharacterized protein</fullName>
    </submittedName>
</protein>
<dbReference type="EMBL" id="CP012748">
    <property type="protein sequence ID" value="ALL70309.1"/>
    <property type="molecule type" value="Genomic_DNA"/>
</dbReference>
<dbReference type="AlphaFoldDB" id="A0A0N7JVW0"/>
<sequence>MDEFRPQFGVQRIVAGASIDPQLTLSVGPDARTAEHLLVTVFAMSAPDVRRQWRVSAPHEGFDLPLRAAIGLRSGGVTIGNEVGDELLDAARRLKGA</sequence>
<name>A0A0N7JVW0_9BURK</name>
<dbReference type="GeneID" id="69973793"/>
<evidence type="ECO:0000313" key="1">
    <source>
        <dbReference type="EMBL" id="ALL70309.1"/>
    </source>
</evidence>
<dbReference type="KEGG" id="bcai:K788_00007155"/>
<dbReference type="Proteomes" id="UP000019146">
    <property type="component" value="Plasmid unnamed"/>
</dbReference>
<evidence type="ECO:0000313" key="2">
    <source>
        <dbReference type="Proteomes" id="UP000019146"/>
    </source>
</evidence>
<geneLocation type="plasmid" evidence="2"/>
<proteinExistence type="predicted"/>